<dbReference type="PANTHER" id="PTHR48011:SF5">
    <property type="entry name" value="PROTEIN KINASE DOMAIN-CONTAINING PROTEIN"/>
    <property type="match status" value="1"/>
</dbReference>
<name>A0A8T2R455_CERRI</name>
<accession>A0A8T2R455</accession>
<keyword evidence="3" id="KW-1185">Reference proteome</keyword>
<dbReference type="InterPro" id="IPR000719">
    <property type="entry name" value="Prot_kinase_dom"/>
</dbReference>
<reference evidence="2" key="1">
    <citation type="submission" date="2021-08" db="EMBL/GenBank/DDBJ databases">
        <title>WGS assembly of Ceratopteris richardii.</title>
        <authorList>
            <person name="Marchant D.B."/>
            <person name="Chen G."/>
            <person name="Jenkins J."/>
            <person name="Shu S."/>
            <person name="Leebens-Mack J."/>
            <person name="Grimwood J."/>
            <person name="Schmutz J."/>
            <person name="Soltis P."/>
            <person name="Soltis D."/>
            <person name="Chen Z.-H."/>
        </authorList>
    </citation>
    <scope>NUCLEOTIDE SEQUENCE</scope>
    <source>
        <strain evidence="2">Whitten #5841</strain>
        <tissue evidence="2">Leaf</tissue>
    </source>
</reference>
<protein>
    <recommendedName>
        <fullName evidence="1">Protein kinase domain-containing protein</fullName>
    </recommendedName>
</protein>
<dbReference type="Gene3D" id="1.10.510.10">
    <property type="entry name" value="Transferase(Phosphotransferase) domain 1"/>
    <property type="match status" value="1"/>
</dbReference>
<dbReference type="InterPro" id="IPR052751">
    <property type="entry name" value="Plant_MAPKKK"/>
</dbReference>
<dbReference type="GO" id="GO:0007165">
    <property type="term" value="P:signal transduction"/>
    <property type="evidence" value="ECO:0007669"/>
    <property type="project" value="TreeGrafter"/>
</dbReference>
<dbReference type="GO" id="GO:0004672">
    <property type="term" value="F:protein kinase activity"/>
    <property type="evidence" value="ECO:0007669"/>
    <property type="project" value="InterPro"/>
</dbReference>
<dbReference type="Pfam" id="PF00069">
    <property type="entry name" value="Pkinase"/>
    <property type="match status" value="1"/>
</dbReference>
<dbReference type="AlphaFoldDB" id="A0A8T2R455"/>
<gene>
    <name evidence="2" type="ORF">KP509_30G045500</name>
</gene>
<evidence type="ECO:0000313" key="2">
    <source>
        <dbReference type="EMBL" id="KAH7290375.1"/>
    </source>
</evidence>
<dbReference type="SUPFAM" id="SSF56112">
    <property type="entry name" value="Protein kinase-like (PK-like)"/>
    <property type="match status" value="1"/>
</dbReference>
<organism evidence="2 3">
    <name type="scientific">Ceratopteris richardii</name>
    <name type="common">Triangle waterfern</name>
    <dbReference type="NCBI Taxonomy" id="49495"/>
    <lineage>
        <taxon>Eukaryota</taxon>
        <taxon>Viridiplantae</taxon>
        <taxon>Streptophyta</taxon>
        <taxon>Embryophyta</taxon>
        <taxon>Tracheophyta</taxon>
        <taxon>Polypodiopsida</taxon>
        <taxon>Polypodiidae</taxon>
        <taxon>Polypodiales</taxon>
        <taxon>Pteridineae</taxon>
        <taxon>Pteridaceae</taxon>
        <taxon>Parkerioideae</taxon>
        <taxon>Ceratopteris</taxon>
    </lineage>
</organism>
<evidence type="ECO:0000313" key="3">
    <source>
        <dbReference type="Proteomes" id="UP000825935"/>
    </source>
</evidence>
<dbReference type="PANTHER" id="PTHR48011">
    <property type="entry name" value="CCR4-NOT TRANSCRIPTIONAL COMPLEX SUBUNIT CAF120-RELATED"/>
    <property type="match status" value="1"/>
</dbReference>
<dbReference type="Proteomes" id="UP000825935">
    <property type="component" value="Chromosome 30"/>
</dbReference>
<sequence length="199" mass="22605">MIQGRPPWGRNITDMAAALYKLACLDEDPPLPKSISDDARDFLLHCLQRNPKDRWTTSQLLQHPFLRAMDPIEDEEAKHAQSSPRSILECISIDGEAEDRIDDSTASSFSSDGYFAPEEHLVEDMARNRTAVPTKKRLPDPFKSEKCEWITVKRTLSSGRVHQELPFIEPVLDRELQVEKACDVSLNGAMFLRNRKTVG</sequence>
<comment type="caution">
    <text evidence="2">The sequence shown here is derived from an EMBL/GenBank/DDBJ whole genome shotgun (WGS) entry which is preliminary data.</text>
</comment>
<dbReference type="GO" id="GO:0005524">
    <property type="term" value="F:ATP binding"/>
    <property type="evidence" value="ECO:0007669"/>
    <property type="project" value="InterPro"/>
</dbReference>
<dbReference type="InterPro" id="IPR011009">
    <property type="entry name" value="Kinase-like_dom_sf"/>
</dbReference>
<dbReference type="PROSITE" id="PS50011">
    <property type="entry name" value="PROTEIN_KINASE_DOM"/>
    <property type="match status" value="1"/>
</dbReference>
<dbReference type="EMBL" id="CM035435">
    <property type="protein sequence ID" value="KAH7290375.1"/>
    <property type="molecule type" value="Genomic_DNA"/>
</dbReference>
<feature type="domain" description="Protein kinase" evidence="1">
    <location>
        <begin position="1"/>
        <end position="66"/>
    </location>
</feature>
<evidence type="ECO:0000259" key="1">
    <source>
        <dbReference type="PROSITE" id="PS50011"/>
    </source>
</evidence>
<dbReference type="OrthoDB" id="266718at2759"/>
<proteinExistence type="predicted"/>